<dbReference type="EMBL" id="VDFC01000097">
    <property type="protein sequence ID" value="KAA0920559.1"/>
    <property type="molecule type" value="Genomic_DNA"/>
</dbReference>
<evidence type="ECO:0000256" key="1">
    <source>
        <dbReference type="SAM" id="MobiDB-lite"/>
    </source>
</evidence>
<organism evidence="3 4">
    <name type="scientific">Streptomyces apricus</name>
    <dbReference type="NCBI Taxonomy" id="1828112"/>
    <lineage>
        <taxon>Bacteria</taxon>
        <taxon>Bacillati</taxon>
        <taxon>Actinomycetota</taxon>
        <taxon>Actinomycetes</taxon>
        <taxon>Kitasatosporales</taxon>
        <taxon>Streptomycetaceae</taxon>
        <taxon>Streptomyces</taxon>
    </lineage>
</organism>
<protein>
    <submittedName>
        <fullName evidence="3">MoxR family ATPase</fullName>
    </submittedName>
</protein>
<dbReference type="InterPro" id="IPR011704">
    <property type="entry name" value="ATPase_dyneun-rel_AAA"/>
</dbReference>
<name>A0A5A9ZTS4_9ACTN</name>
<dbReference type="Gene3D" id="3.40.50.300">
    <property type="entry name" value="P-loop containing nucleotide triphosphate hydrolases"/>
    <property type="match status" value="1"/>
</dbReference>
<feature type="region of interest" description="Disordered" evidence="1">
    <location>
        <begin position="1"/>
        <end position="26"/>
    </location>
</feature>
<keyword evidence="4" id="KW-1185">Reference proteome</keyword>
<gene>
    <name evidence="3" type="ORF">FGF04_37660</name>
</gene>
<proteinExistence type="predicted"/>
<dbReference type="Proteomes" id="UP000324965">
    <property type="component" value="Unassembled WGS sequence"/>
</dbReference>
<reference evidence="3 4" key="1">
    <citation type="submission" date="2019-05" db="EMBL/GenBank/DDBJ databases">
        <authorList>
            <person name="Hariharan J."/>
            <person name="Choudoir M.J."/>
            <person name="Diebold P."/>
            <person name="Panke-Buisse K."/>
            <person name="Buckley D.H."/>
        </authorList>
    </citation>
    <scope>NUCLEOTIDE SEQUENCE [LARGE SCALE GENOMIC DNA]</scope>
    <source>
        <strain evidence="3 4">SUN51</strain>
    </source>
</reference>
<feature type="domain" description="AAA+ ATPase" evidence="2">
    <location>
        <begin position="48"/>
        <end position="250"/>
    </location>
</feature>
<dbReference type="GO" id="GO:0016887">
    <property type="term" value="F:ATP hydrolysis activity"/>
    <property type="evidence" value="ECO:0007669"/>
    <property type="project" value="InterPro"/>
</dbReference>
<dbReference type="Pfam" id="PF07728">
    <property type="entry name" value="AAA_5"/>
    <property type="match status" value="1"/>
</dbReference>
<comment type="caution">
    <text evidence="3">The sequence shown here is derived from an EMBL/GenBank/DDBJ whole genome shotgun (WGS) entry which is preliminary data.</text>
</comment>
<dbReference type="InterPro" id="IPR027417">
    <property type="entry name" value="P-loop_NTPase"/>
</dbReference>
<dbReference type="GO" id="GO:0005524">
    <property type="term" value="F:ATP binding"/>
    <property type="evidence" value="ECO:0007669"/>
    <property type="project" value="InterPro"/>
</dbReference>
<accession>A0A5A9ZTS4</accession>
<dbReference type="RefSeq" id="WP_149515892.1">
    <property type="nucleotide sequence ID" value="NZ_VDFC01000097.1"/>
</dbReference>
<dbReference type="AlphaFoldDB" id="A0A5A9ZTS4"/>
<sequence>MSQEPTGADQPTDGPQPPEWLDTPDRGDGRVYVMPYELRFAVKVALATGRPLLLRGMPGSGKSSLAPFVARQLGWRFYEHVVTYRTQPKELLWSFDSVRRLGDAQIAAPRSERPDDARYVQPGVLWWALAPRSAVRRGRPAGAEIPDPCPDPFEKINDDRSPDHAVVLLDEIDKADPDVPNSLLVPLGLHRFVVTELGKEIRTELPEPALRPTREDSRQTRHLVVLTTNEERELPQALLRRCVVHVLPEHDRDMLVRIAKEHLHTWSGEVTRADEELAEAVADKLVEVREEAVMRDVRKPSTAEYLDALLACRTLGIRVDDEDWQLLTRNVLIKPQQMAGDPA</sequence>
<evidence type="ECO:0000259" key="2">
    <source>
        <dbReference type="SMART" id="SM00382"/>
    </source>
</evidence>
<dbReference type="InterPro" id="IPR003593">
    <property type="entry name" value="AAA+_ATPase"/>
</dbReference>
<evidence type="ECO:0000313" key="4">
    <source>
        <dbReference type="Proteomes" id="UP000324965"/>
    </source>
</evidence>
<dbReference type="OrthoDB" id="9783370at2"/>
<evidence type="ECO:0000313" key="3">
    <source>
        <dbReference type="EMBL" id="KAA0920559.1"/>
    </source>
</evidence>
<dbReference type="SMART" id="SM00382">
    <property type="entry name" value="AAA"/>
    <property type="match status" value="1"/>
</dbReference>
<dbReference type="SUPFAM" id="SSF52540">
    <property type="entry name" value="P-loop containing nucleoside triphosphate hydrolases"/>
    <property type="match status" value="1"/>
</dbReference>